<feature type="chain" id="PRO_5042971173" description="Encoded peptide" evidence="9">
    <location>
        <begin position="28"/>
        <end position="96"/>
    </location>
</feature>
<dbReference type="InterPro" id="IPR033250">
    <property type="entry name" value="CEP"/>
</dbReference>
<proteinExistence type="inferred from homology"/>
<dbReference type="PANTHER" id="PTHR33348:SF40">
    <property type="entry name" value="PRECURSOR OF CEP3"/>
    <property type="match status" value="1"/>
</dbReference>
<keyword evidence="6 9" id="KW-0732">Signal</keyword>
<dbReference type="GO" id="GO:0006995">
    <property type="term" value="P:cellular response to nitrogen starvation"/>
    <property type="evidence" value="ECO:0007669"/>
    <property type="project" value="UniProtKB-ARBA"/>
</dbReference>
<comment type="similarity">
    <text evidence="2">Belongs to the C-terminally encoded plant signaling peptide (CEP) family.</text>
</comment>
<comment type="subcellular location">
    <subcellularLocation>
        <location evidence="1">Secreted</location>
        <location evidence="1">Extracellular space</location>
        <location evidence="1">Apoplast</location>
    </subcellularLocation>
</comment>
<dbReference type="Proteomes" id="UP001359559">
    <property type="component" value="Unassembled WGS sequence"/>
</dbReference>
<feature type="signal peptide" evidence="9">
    <location>
        <begin position="1"/>
        <end position="27"/>
    </location>
</feature>
<evidence type="ECO:0008006" key="12">
    <source>
        <dbReference type="Google" id="ProtNLM"/>
    </source>
</evidence>
<dbReference type="GO" id="GO:0048046">
    <property type="term" value="C:apoplast"/>
    <property type="evidence" value="ECO:0007669"/>
    <property type="project" value="UniProtKB-SubCell"/>
</dbReference>
<evidence type="ECO:0000256" key="8">
    <source>
        <dbReference type="SAM" id="MobiDB-lite"/>
    </source>
</evidence>
<organism evidence="10 11">
    <name type="scientific">Clitoria ternatea</name>
    <name type="common">Butterfly pea</name>
    <dbReference type="NCBI Taxonomy" id="43366"/>
    <lineage>
        <taxon>Eukaryota</taxon>
        <taxon>Viridiplantae</taxon>
        <taxon>Streptophyta</taxon>
        <taxon>Embryophyta</taxon>
        <taxon>Tracheophyta</taxon>
        <taxon>Spermatophyta</taxon>
        <taxon>Magnoliopsida</taxon>
        <taxon>eudicotyledons</taxon>
        <taxon>Gunneridae</taxon>
        <taxon>Pentapetalae</taxon>
        <taxon>rosids</taxon>
        <taxon>fabids</taxon>
        <taxon>Fabales</taxon>
        <taxon>Fabaceae</taxon>
        <taxon>Papilionoideae</taxon>
        <taxon>50 kb inversion clade</taxon>
        <taxon>NPAAA clade</taxon>
        <taxon>indigoferoid/millettioid clade</taxon>
        <taxon>Phaseoleae</taxon>
        <taxon>Clitoria</taxon>
    </lineage>
</organism>
<dbReference type="AlphaFoldDB" id="A0AAN9EXH6"/>
<feature type="region of interest" description="Disordered" evidence="8">
    <location>
        <begin position="63"/>
        <end position="96"/>
    </location>
</feature>
<name>A0AAN9EXH6_CLITE</name>
<keyword evidence="7" id="KW-0379">Hydroxylation</keyword>
<keyword evidence="11" id="KW-1185">Reference proteome</keyword>
<evidence type="ECO:0000256" key="2">
    <source>
        <dbReference type="ARBA" id="ARBA00008963"/>
    </source>
</evidence>
<evidence type="ECO:0000256" key="1">
    <source>
        <dbReference type="ARBA" id="ARBA00004271"/>
    </source>
</evidence>
<evidence type="ECO:0000256" key="9">
    <source>
        <dbReference type="SAM" id="SignalP"/>
    </source>
</evidence>
<evidence type="ECO:0000313" key="10">
    <source>
        <dbReference type="EMBL" id="KAK7263115.1"/>
    </source>
</evidence>
<evidence type="ECO:0000256" key="3">
    <source>
        <dbReference type="ARBA" id="ARBA00022523"/>
    </source>
</evidence>
<dbReference type="GO" id="GO:2000280">
    <property type="term" value="P:regulation of root development"/>
    <property type="evidence" value="ECO:0007669"/>
    <property type="project" value="TreeGrafter"/>
</dbReference>
<dbReference type="EMBL" id="JAYKXN010000008">
    <property type="protein sequence ID" value="KAK7263115.1"/>
    <property type="molecule type" value="Genomic_DNA"/>
</dbReference>
<reference evidence="10 11" key="1">
    <citation type="submission" date="2024-01" db="EMBL/GenBank/DDBJ databases">
        <title>The genomes of 5 underutilized Papilionoideae crops provide insights into root nodulation and disease resistance.</title>
        <authorList>
            <person name="Yuan L."/>
        </authorList>
    </citation>
    <scope>NUCLEOTIDE SEQUENCE [LARGE SCALE GENOMIC DNA]</scope>
    <source>
        <strain evidence="10">LY-2023</strain>
        <tissue evidence="10">Leaf</tissue>
    </source>
</reference>
<dbReference type="GO" id="GO:0005179">
    <property type="term" value="F:hormone activity"/>
    <property type="evidence" value="ECO:0007669"/>
    <property type="project" value="UniProtKB-KW"/>
</dbReference>
<dbReference type="GO" id="GO:1901371">
    <property type="term" value="P:regulation of leaf morphogenesis"/>
    <property type="evidence" value="ECO:0007669"/>
    <property type="project" value="TreeGrafter"/>
</dbReference>
<keyword evidence="4" id="KW-0964">Secreted</keyword>
<dbReference type="PANTHER" id="PTHR33348">
    <property type="entry name" value="PRECURSOR OF CEP5"/>
    <property type="match status" value="1"/>
</dbReference>
<accession>A0AAN9EXH6</accession>
<evidence type="ECO:0000256" key="6">
    <source>
        <dbReference type="ARBA" id="ARBA00022729"/>
    </source>
</evidence>
<keyword evidence="5" id="KW-0372">Hormone</keyword>
<evidence type="ECO:0000256" key="7">
    <source>
        <dbReference type="ARBA" id="ARBA00023278"/>
    </source>
</evidence>
<evidence type="ECO:0000313" key="11">
    <source>
        <dbReference type="Proteomes" id="UP001359559"/>
    </source>
</evidence>
<comment type="caution">
    <text evidence="10">The sequence shown here is derived from an EMBL/GenBank/DDBJ whole genome shotgun (WGS) entry which is preliminary data.</text>
</comment>
<evidence type="ECO:0000256" key="5">
    <source>
        <dbReference type="ARBA" id="ARBA00022702"/>
    </source>
</evidence>
<dbReference type="GO" id="GO:1902025">
    <property type="term" value="P:nitrate import"/>
    <property type="evidence" value="ECO:0007669"/>
    <property type="project" value="TreeGrafter"/>
</dbReference>
<keyword evidence="3" id="KW-0052">Apoplast</keyword>
<gene>
    <name evidence="10" type="ORF">RJT34_30700</name>
</gene>
<protein>
    <recommendedName>
        <fullName evidence="12">Encoded peptide</fullName>
    </recommendedName>
</protein>
<dbReference type="GO" id="GO:0048364">
    <property type="term" value="P:root development"/>
    <property type="evidence" value="ECO:0007669"/>
    <property type="project" value="InterPro"/>
</dbReference>
<sequence length="96" mass="10292">MARNKFIFSTIFFALIIFGQQIQPTEGRYLKNNEGHQNLVKHNGGNSATNAATFRNVSSQTLVDASGAAPPPNHGVDDFRPTIPGHSPGVGHSIHA</sequence>
<evidence type="ECO:0000256" key="4">
    <source>
        <dbReference type="ARBA" id="ARBA00022525"/>
    </source>
</evidence>